<sequence>MPQRNIDEREERKQYVHRRQVKVFTFVAAVLAVALIVSVLFELHGFSGKAQTSPSEQADTNFGAASVCAPLNEHRNEAAYPSNSTVYVRVLNGTKSRGFAGAVGEALTDRLFNVTSVSNYTRQNVKRTTIYYGVNNIYQAYTVLANFSDAQMVMDNRQDALVDVVLGTSFNDLVSKKQIPAKNAKIKNLKGCTNLDKVDKAKLPSAPVHDAPPAPAEGDQNS</sequence>
<dbReference type="OrthoDB" id="3267444at2"/>
<dbReference type="eggNOG" id="ENOG5032WRF">
    <property type="taxonomic scope" value="Bacteria"/>
</dbReference>
<feature type="domain" description="LytR/CpsA/Psr regulator C-terminal" evidence="3">
    <location>
        <begin position="86"/>
        <end position="170"/>
    </location>
</feature>
<gene>
    <name evidence="4" type="ORF">BBOMB_1280</name>
</gene>
<feature type="transmembrane region" description="Helical" evidence="2">
    <location>
        <begin position="21"/>
        <end position="41"/>
    </location>
</feature>
<dbReference type="RefSeq" id="WP_044087570.1">
    <property type="nucleotide sequence ID" value="NZ_ATLK01000001.1"/>
</dbReference>
<evidence type="ECO:0000313" key="5">
    <source>
        <dbReference type="Proteomes" id="UP000028730"/>
    </source>
</evidence>
<keyword evidence="2" id="KW-1133">Transmembrane helix</keyword>
<dbReference type="STRING" id="1341695.BBOMB_1280"/>
<keyword evidence="5" id="KW-1185">Reference proteome</keyword>
<organism evidence="4 5">
    <name type="scientific">Bifidobacterium bombi DSM 19703</name>
    <dbReference type="NCBI Taxonomy" id="1341695"/>
    <lineage>
        <taxon>Bacteria</taxon>
        <taxon>Bacillati</taxon>
        <taxon>Actinomycetota</taxon>
        <taxon>Actinomycetes</taxon>
        <taxon>Bifidobacteriales</taxon>
        <taxon>Bifidobacteriaceae</taxon>
        <taxon>Bifidobacterium</taxon>
    </lineage>
</organism>
<accession>A0A086BPK7</accession>
<feature type="region of interest" description="Disordered" evidence="1">
    <location>
        <begin position="201"/>
        <end position="222"/>
    </location>
</feature>
<comment type="caution">
    <text evidence="4">The sequence shown here is derived from an EMBL/GenBank/DDBJ whole genome shotgun (WGS) entry which is preliminary data.</text>
</comment>
<dbReference type="Proteomes" id="UP000028730">
    <property type="component" value="Unassembled WGS sequence"/>
</dbReference>
<evidence type="ECO:0000256" key="1">
    <source>
        <dbReference type="SAM" id="MobiDB-lite"/>
    </source>
</evidence>
<dbReference type="InterPro" id="IPR027381">
    <property type="entry name" value="LytR/CpsA/Psr_C"/>
</dbReference>
<name>A0A086BPK7_9BIFI</name>
<dbReference type="AlphaFoldDB" id="A0A086BPK7"/>
<keyword evidence="2" id="KW-0472">Membrane</keyword>
<dbReference type="Gene3D" id="3.30.70.2390">
    <property type="match status" value="1"/>
</dbReference>
<evidence type="ECO:0000256" key="2">
    <source>
        <dbReference type="SAM" id="Phobius"/>
    </source>
</evidence>
<evidence type="ECO:0000259" key="3">
    <source>
        <dbReference type="Pfam" id="PF13399"/>
    </source>
</evidence>
<protein>
    <recommendedName>
        <fullName evidence="3">LytR/CpsA/Psr regulator C-terminal domain-containing protein</fullName>
    </recommendedName>
</protein>
<dbReference type="Pfam" id="PF13399">
    <property type="entry name" value="LytR_C"/>
    <property type="match status" value="1"/>
</dbReference>
<evidence type="ECO:0000313" key="4">
    <source>
        <dbReference type="EMBL" id="KFF31871.1"/>
    </source>
</evidence>
<keyword evidence="2" id="KW-0812">Transmembrane</keyword>
<dbReference type="EMBL" id="ATLK01000001">
    <property type="protein sequence ID" value="KFF31871.1"/>
    <property type="molecule type" value="Genomic_DNA"/>
</dbReference>
<proteinExistence type="predicted"/>
<reference evidence="4 5" key="1">
    <citation type="journal article" date="2014" name="Appl. Environ. Microbiol.">
        <title>Genomic encyclopedia of type strains of the genus Bifidobacterium.</title>
        <authorList>
            <person name="Milani C."/>
            <person name="Lugli G.A."/>
            <person name="Duranti S."/>
            <person name="Turroni F."/>
            <person name="Bottacini F."/>
            <person name="Mangifesta M."/>
            <person name="Sanchez B."/>
            <person name="Viappiani A."/>
            <person name="Mancabelli L."/>
            <person name="Taminiau B."/>
            <person name="Delcenserie V."/>
            <person name="Barrangou R."/>
            <person name="Margolles A."/>
            <person name="van Sinderen D."/>
            <person name="Ventura M."/>
        </authorList>
    </citation>
    <scope>NUCLEOTIDE SEQUENCE [LARGE SCALE GENOMIC DNA]</scope>
    <source>
        <strain evidence="4 5">DSM 19703</strain>
    </source>
</reference>